<dbReference type="SMART" id="SM00052">
    <property type="entry name" value="EAL"/>
    <property type="match status" value="1"/>
</dbReference>
<dbReference type="InterPro" id="IPR035965">
    <property type="entry name" value="PAS-like_dom_sf"/>
</dbReference>
<evidence type="ECO:0000256" key="2">
    <source>
        <dbReference type="ARBA" id="ARBA00022636"/>
    </source>
</evidence>
<keyword evidence="9" id="KW-1185">Reference proteome</keyword>
<evidence type="ECO:0000259" key="5">
    <source>
        <dbReference type="PROSITE" id="PS50113"/>
    </source>
</evidence>
<name>A0A4R6XGK2_9GAMM</name>
<dbReference type="Gene3D" id="3.30.450.20">
    <property type="entry name" value="PAS domain"/>
    <property type="match status" value="1"/>
</dbReference>
<accession>A0A4R6XGK2</accession>
<protein>
    <recommendedName>
        <fullName evidence="1">cyclic-guanylate-specific phosphodiesterase</fullName>
        <ecNumber evidence="1">3.1.4.52</ecNumber>
    </recommendedName>
</protein>
<dbReference type="SUPFAM" id="SSF53850">
    <property type="entry name" value="Periplasmic binding protein-like II"/>
    <property type="match status" value="1"/>
</dbReference>
<reference evidence="8 9" key="1">
    <citation type="submission" date="2019-03" db="EMBL/GenBank/DDBJ databases">
        <title>Genomic Encyclopedia of Type Strains, Phase IV (KMG-IV): sequencing the most valuable type-strain genomes for metagenomic binning, comparative biology and taxonomic classification.</title>
        <authorList>
            <person name="Goeker M."/>
        </authorList>
    </citation>
    <scope>NUCLEOTIDE SEQUENCE [LARGE SCALE GENOMIC DNA]</scope>
    <source>
        <strain evidence="8 9">DSM 25488</strain>
    </source>
</reference>
<dbReference type="InterPro" id="IPR000014">
    <property type="entry name" value="PAS"/>
</dbReference>
<feature type="domain" description="GGDEF" evidence="7">
    <location>
        <begin position="452"/>
        <end position="590"/>
    </location>
</feature>
<evidence type="ECO:0000259" key="7">
    <source>
        <dbReference type="PROSITE" id="PS50887"/>
    </source>
</evidence>
<dbReference type="CDD" id="cd01949">
    <property type="entry name" value="GGDEF"/>
    <property type="match status" value="1"/>
</dbReference>
<dbReference type="EC" id="3.1.4.52" evidence="1"/>
<dbReference type="PANTHER" id="PTHR44757">
    <property type="entry name" value="DIGUANYLATE CYCLASE DGCP"/>
    <property type="match status" value="1"/>
</dbReference>
<dbReference type="InterPro" id="IPR000160">
    <property type="entry name" value="GGDEF_dom"/>
</dbReference>
<evidence type="ECO:0000256" key="1">
    <source>
        <dbReference type="ARBA" id="ARBA00012282"/>
    </source>
</evidence>
<dbReference type="InterPro" id="IPR052155">
    <property type="entry name" value="Biofilm_reg_signaling"/>
</dbReference>
<feature type="transmembrane region" description="Helical" evidence="3">
    <location>
        <begin position="262"/>
        <end position="284"/>
    </location>
</feature>
<dbReference type="Pfam" id="PF00990">
    <property type="entry name" value="GGDEF"/>
    <property type="match status" value="1"/>
</dbReference>
<dbReference type="Pfam" id="PF00497">
    <property type="entry name" value="SBP_bac_3"/>
    <property type="match status" value="1"/>
</dbReference>
<feature type="domain" description="PAS" evidence="4">
    <location>
        <begin position="298"/>
        <end position="349"/>
    </location>
</feature>
<dbReference type="CDD" id="cd01948">
    <property type="entry name" value="EAL"/>
    <property type="match status" value="1"/>
</dbReference>
<dbReference type="AlphaFoldDB" id="A0A4R6XGK2"/>
<dbReference type="InterPro" id="IPR001633">
    <property type="entry name" value="EAL_dom"/>
</dbReference>
<dbReference type="SMART" id="SM00062">
    <property type="entry name" value="PBPb"/>
    <property type="match status" value="1"/>
</dbReference>
<dbReference type="NCBIfam" id="TIGR00254">
    <property type="entry name" value="GGDEF"/>
    <property type="match status" value="1"/>
</dbReference>
<dbReference type="InterPro" id="IPR035919">
    <property type="entry name" value="EAL_sf"/>
</dbReference>
<dbReference type="SUPFAM" id="SSF55073">
    <property type="entry name" value="Nucleotide cyclase"/>
    <property type="match status" value="1"/>
</dbReference>
<dbReference type="Pfam" id="PF13188">
    <property type="entry name" value="PAS_8"/>
    <property type="match status" value="1"/>
</dbReference>
<keyword evidence="2" id="KW-0973">c-di-GMP</keyword>
<keyword evidence="3" id="KW-0472">Membrane</keyword>
<feature type="domain" description="EAL" evidence="6">
    <location>
        <begin position="599"/>
        <end position="851"/>
    </location>
</feature>
<dbReference type="InterPro" id="IPR001638">
    <property type="entry name" value="Solute-binding_3/MltF_N"/>
</dbReference>
<dbReference type="Pfam" id="PF00563">
    <property type="entry name" value="EAL"/>
    <property type="match status" value="1"/>
</dbReference>
<organism evidence="8 9">
    <name type="scientific">Marinicella litoralis</name>
    <dbReference type="NCBI Taxonomy" id="644220"/>
    <lineage>
        <taxon>Bacteria</taxon>
        <taxon>Pseudomonadati</taxon>
        <taxon>Pseudomonadota</taxon>
        <taxon>Gammaproteobacteria</taxon>
        <taxon>Lysobacterales</taxon>
        <taxon>Marinicellaceae</taxon>
        <taxon>Marinicella</taxon>
    </lineage>
</organism>
<dbReference type="OrthoDB" id="9816034at2"/>
<dbReference type="NCBIfam" id="TIGR00229">
    <property type="entry name" value="sensory_box"/>
    <property type="match status" value="1"/>
</dbReference>
<dbReference type="Gene3D" id="3.40.190.10">
    <property type="entry name" value="Periplasmic binding protein-like II"/>
    <property type="match status" value="2"/>
</dbReference>
<gene>
    <name evidence="8" type="ORF">C8D91_2442</name>
</gene>
<dbReference type="PROSITE" id="PS50112">
    <property type="entry name" value="PAS"/>
    <property type="match status" value="1"/>
</dbReference>
<dbReference type="PROSITE" id="PS50887">
    <property type="entry name" value="GGDEF"/>
    <property type="match status" value="1"/>
</dbReference>
<dbReference type="InterPro" id="IPR029787">
    <property type="entry name" value="Nucleotide_cyclase"/>
</dbReference>
<dbReference type="Proteomes" id="UP000295724">
    <property type="component" value="Unassembled WGS sequence"/>
</dbReference>
<proteinExistence type="predicted"/>
<dbReference type="CDD" id="cd00130">
    <property type="entry name" value="PAS"/>
    <property type="match status" value="1"/>
</dbReference>
<evidence type="ECO:0000313" key="8">
    <source>
        <dbReference type="EMBL" id="TDR18522.1"/>
    </source>
</evidence>
<sequence length="851" mass="97745">MHLNKPYLQLLILLMFQIHDGYTQVNKKHPPIKVGYFDTPPLSFINSDGNPDGFIVDLLNEIAGHENFEIIWVHDNFPQLMSKMRNQELDAMVSTAYSDERALFLNYSELNFSNVWGQVFLPKNSNVESVFDLDGKTIALMENDFNGQNFISQCDQFEVECNIVYGKSYQQIYSMLAENQVDAAVSNNLVGAEFQEQFNLLASSIVFNPFKVYISAPKGADTTLIDYYDQYMKAWKEDIGSFYFQTRSKWTDNSPETTIPFWLIYTILGLVLFALVSMVAAILFKRQVKRRVTELTQKEIQLNQIINILPHMIFANDYQGKIILVNEFACRFLGIENQDVEKKNIYSILKSHPRFKNLITYTTSSNPFNTEVEVNDLQGNKLTLMMSKVPYSGRNDTEPAMVTVGFDISQTKQYEEEIEYLANHDSLTGLPNRILLSERLKTSLSRAKQFNHVGAIIYIDLDNFKNINDSQGHKIGDKLIKKVATVIKKCVHPGDTIARQGGDEFVIELPELNNEYHLAEKQAYEVSDLIINQLKKPILIEDKQYNITASVGLVVYPRDGERQSILLQRADTAMNEAKLLGKNRIHVFEKSLETKVIKNHQLENDLRLALQNHEITMVYHPIVDASTLNMVGAEILLRWQHPTEGLIMPTDFIPIAESAQLILEIGYWTIEKACEQILKWQDSTKANFFIAVNLSVVQIRDKNFLDKITDLIYKYKIPRNFLEFEVTESILLSESERSIEIINQLKLMGIKLSIDDFGTGYSSFDYIRKLPLDKIKVDKSFIQDIPHDSNSVTIVKTILNMANEMNLEVVAEGVETAAQIKFLRKHNCQFFQGFYFSKPKPVDIIQQQFKL</sequence>
<evidence type="ECO:0000313" key="9">
    <source>
        <dbReference type="Proteomes" id="UP000295724"/>
    </source>
</evidence>
<dbReference type="Gene3D" id="3.30.70.270">
    <property type="match status" value="1"/>
</dbReference>
<dbReference type="EMBL" id="SNZB01000005">
    <property type="protein sequence ID" value="TDR18522.1"/>
    <property type="molecule type" value="Genomic_DNA"/>
</dbReference>
<keyword evidence="3" id="KW-0812">Transmembrane</keyword>
<dbReference type="InterPro" id="IPR043128">
    <property type="entry name" value="Rev_trsase/Diguanyl_cyclase"/>
</dbReference>
<evidence type="ECO:0000259" key="4">
    <source>
        <dbReference type="PROSITE" id="PS50112"/>
    </source>
</evidence>
<dbReference type="Gene3D" id="3.20.20.450">
    <property type="entry name" value="EAL domain"/>
    <property type="match status" value="1"/>
</dbReference>
<dbReference type="SMART" id="SM00267">
    <property type="entry name" value="GGDEF"/>
    <property type="match status" value="1"/>
</dbReference>
<dbReference type="PROSITE" id="PS50883">
    <property type="entry name" value="EAL"/>
    <property type="match status" value="1"/>
</dbReference>
<dbReference type="GO" id="GO:0071111">
    <property type="term" value="F:cyclic-guanylate-specific phosphodiesterase activity"/>
    <property type="evidence" value="ECO:0007669"/>
    <property type="project" value="UniProtKB-EC"/>
</dbReference>
<keyword evidence="3" id="KW-1133">Transmembrane helix</keyword>
<dbReference type="SUPFAM" id="SSF141868">
    <property type="entry name" value="EAL domain-like"/>
    <property type="match status" value="1"/>
</dbReference>
<evidence type="ECO:0000259" key="6">
    <source>
        <dbReference type="PROSITE" id="PS50883"/>
    </source>
</evidence>
<feature type="domain" description="PAC" evidence="5">
    <location>
        <begin position="368"/>
        <end position="420"/>
    </location>
</feature>
<dbReference type="PROSITE" id="PS50113">
    <property type="entry name" value="PAC"/>
    <property type="match status" value="1"/>
</dbReference>
<dbReference type="FunFam" id="3.20.20.450:FF:000001">
    <property type="entry name" value="Cyclic di-GMP phosphodiesterase yahA"/>
    <property type="match status" value="1"/>
</dbReference>
<dbReference type="PANTHER" id="PTHR44757:SF2">
    <property type="entry name" value="BIOFILM ARCHITECTURE MAINTENANCE PROTEIN MBAA"/>
    <property type="match status" value="1"/>
</dbReference>
<dbReference type="InterPro" id="IPR000700">
    <property type="entry name" value="PAS-assoc_C"/>
</dbReference>
<evidence type="ECO:0000256" key="3">
    <source>
        <dbReference type="SAM" id="Phobius"/>
    </source>
</evidence>
<dbReference type="SUPFAM" id="SSF55785">
    <property type="entry name" value="PYP-like sensor domain (PAS domain)"/>
    <property type="match status" value="1"/>
</dbReference>
<comment type="caution">
    <text evidence="8">The sequence shown here is derived from an EMBL/GenBank/DDBJ whole genome shotgun (WGS) entry which is preliminary data.</text>
</comment>